<dbReference type="GO" id="GO:0071014">
    <property type="term" value="C:post-mRNA release spliceosomal complex"/>
    <property type="evidence" value="ECO:0007669"/>
    <property type="project" value="TreeGrafter"/>
</dbReference>
<dbReference type="OrthoDB" id="360327at2759"/>
<feature type="compositionally biased region" description="Low complexity" evidence="5">
    <location>
        <begin position="315"/>
        <end position="325"/>
    </location>
</feature>
<evidence type="ECO:0000256" key="5">
    <source>
        <dbReference type="SAM" id="MobiDB-lite"/>
    </source>
</evidence>
<proteinExistence type="inferred from homology"/>
<dbReference type="PANTHER" id="PTHR12111">
    <property type="entry name" value="SPLICING FACTOR YJU2"/>
    <property type="match status" value="1"/>
</dbReference>
<name>A0A6P6M7C0_CARAU</name>
<dbReference type="GO" id="GO:0005684">
    <property type="term" value="C:U2-type spliceosomal complex"/>
    <property type="evidence" value="ECO:0007669"/>
    <property type="project" value="TreeGrafter"/>
</dbReference>
<dbReference type="RefSeq" id="XP_026092127.1">
    <property type="nucleotide sequence ID" value="XM_026236342.1"/>
</dbReference>
<evidence type="ECO:0000256" key="1">
    <source>
        <dbReference type="ARBA" id="ARBA00005595"/>
    </source>
</evidence>
<dbReference type="AlphaFoldDB" id="A0A6P6M7C0"/>
<dbReference type="GO" id="GO:0000398">
    <property type="term" value="P:mRNA splicing, via spliceosome"/>
    <property type="evidence" value="ECO:0007669"/>
    <property type="project" value="InterPro"/>
</dbReference>
<dbReference type="KEGG" id="caua:113065134"/>
<dbReference type="RefSeq" id="XP_026092126.1">
    <property type="nucleotide sequence ID" value="XM_026236341.1"/>
</dbReference>
<organism evidence="6 8">
    <name type="scientific">Carassius auratus</name>
    <name type="common">Goldfish</name>
    <dbReference type="NCBI Taxonomy" id="7957"/>
    <lineage>
        <taxon>Eukaryota</taxon>
        <taxon>Metazoa</taxon>
        <taxon>Chordata</taxon>
        <taxon>Craniata</taxon>
        <taxon>Vertebrata</taxon>
        <taxon>Euteleostomi</taxon>
        <taxon>Actinopterygii</taxon>
        <taxon>Neopterygii</taxon>
        <taxon>Teleostei</taxon>
        <taxon>Ostariophysi</taxon>
        <taxon>Cypriniformes</taxon>
        <taxon>Cyprinidae</taxon>
        <taxon>Cyprininae</taxon>
        <taxon>Carassius</taxon>
    </lineage>
</organism>
<evidence type="ECO:0000313" key="6">
    <source>
        <dbReference type="Proteomes" id="UP000515129"/>
    </source>
</evidence>
<dbReference type="Proteomes" id="UP000515129">
    <property type="component" value="Chromosome 47"/>
</dbReference>
<dbReference type="RefSeq" id="XP_026092128.1">
    <property type="nucleotide sequence ID" value="XM_026236343.1"/>
</dbReference>
<feature type="region of interest" description="Disordered" evidence="5">
    <location>
        <begin position="299"/>
        <end position="389"/>
    </location>
</feature>
<dbReference type="InterPro" id="IPR007590">
    <property type="entry name" value="Saf4/Yju2"/>
</dbReference>
<protein>
    <recommendedName>
        <fullName evidence="2">Probable splicing factor YJU2B</fullName>
    </recommendedName>
    <alternativeName>
        <fullName evidence="4">Coiled-coil domain-containing protein 130</fullName>
    </alternativeName>
</protein>
<gene>
    <name evidence="7 8 9" type="primary">LOC113065134</name>
</gene>
<reference evidence="7 8" key="1">
    <citation type="submission" date="2025-04" db="UniProtKB">
        <authorList>
            <consortium name="RefSeq"/>
        </authorList>
    </citation>
    <scope>IDENTIFICATION</scope>
    <source>
        <strain evidence="7 8">Wakin</strain>
        <tissue evidence="7 8">Muscle</tissue>
    </source>
</reference>
<comment type="function">
    <text evidence="3">May be involved in mRNA splicing.</text>
</comment>
<sequence length="389" mass="43359">MGERKGVNKYYPPDFDPAKHGSINGYYKTHPLRERARKLSQGILIIRFEMPYNIWCDGCKNHIGMGVRYNAEKKKVGNYYTTPIYRFRMKCHLCVNYIEMQTDPATCDYVIVSGAQRKEERWDMAENEQILTTEHSEKEKLETDAMFKLDHGGKDKEKLRAAIPSLNELQEQQSGWKDDFQLNSVLRRKFRSEKKVMTEEEEKDNAVRLRTGLSIPLLPEREEDKKLAALLTFQSPDSYDDRQQTKRLQISSRSWFVSPSSAAGGAAGSLLQKLGQQGRGAAVAKALSSTTPSAHILVRRKSESNKTETASIMTSNSSPAANSAAVDTDPTDSLSPLTNNINSSTDTNTPSGTSETHKGSPSEEDKSLLALTGKSLVADYSDSDSGSEV</sequence>
<evidence type="ECO:0000313" key="7">
    <source>
        <dbReference type="RefSeq" id="XP_026092126.1"/>
    </source>
</evidence>
<keyword evidence="6" id="KW-1185">Reference proteome</keyword>
<evidence type="ECO:0000256" key="2">
    <source>
        <dbReference type="ARBA" id="ARBA00029515"/>
    </source>
</evidence>
<dbReference type="GeneTree" id="ENSGT00530000063615"/>
<feature type="compositionally biased region" description="Basic and acidic residues" evidence="5">
    <location>
        <begin position="355"/>
        <end position="367"/>
    </location>
</feature>
<dbReference type="CTD" id="81576"/>
<evidence type="ECO:0000313" key="9">
    <source>
        <dbReference type="RefSeq" id="XP_026092128.1"/>
    </source>
</evidence>
<evidence type="ECO:0000256" key="4">
    <source>
        <dbReference type="ARBA" id="ARBA00041764"/>
    </source>
</evidence>
<feature type="compositionally biased region" description="Low complexity" evidence="5">
    <location>
        <begin position="338"/>
        <end position="351"/>
    </location>
</feature>
<evidence type="ECO:0000256" key="3">
    <source>
        <dbReference type="ARBA" id="ARBA00037140"/>
    </source>
</evidence>
<dbReference type="PANTHER" id="PTHR12111:SF2">
    <property type="entry name" value="SPLICING FACTOR YJU2B-RELATED"/>
    <property type="match status" value="1"/>
</dbReference>
<comment type="similarity">
    <text evidence="1">Belongs to the CWC16 family.</text>
</comment>
<accession>A0A6P6M7C0</accession>
<dbReference type="Pfam" id="PF04502">
    <property type="entry name" value="Saf4_Yju2"/>
    <property type="match status" value="1"/>
</dbReference>
<evidence type="ECO:0000313" key="8">
    <source>
        <dbReference type="RefSeq" id="XP_026092127.1"/>
    </source>
</evidence>